<proteinExistence type="predicted"/>
<sequence>MKLLSNKAEIHKCHELLGTKAEIHKCETVEEHNSNYAIWKMHLFNIYFNKFPSMPYCSHATYCNKHKNLLHK</sequence>
<dbReference type="Proteomes" id="UP000004995">
    <property type="component" value="Unassembled WGS sequence"/>
</dbReference>
<reference evidence="2" key="1">
    <citation type="journal article" date="2012" name="Nat. Biotechnol.">
        <title>Reference genome sequence of the model plant Setaria.</title>
        <authorList>
            <person name="Bennetzen J.L."/>
            <person name="Schmutz J."/>
            <person name="Wang H."/>
            <person name="Percifield R."/>
            <person name="Hawkins J."/>
            <person name="Pontaroli A.C."/>
            <person name="Estep M."/>
            <person name="Feng L."/>
            <person name="Vaughn J.N."/>
            <person name="Grimwood J."/>
            <person name="Jenkins J."/>
            <person name="Barry K."/>
            <person name="Lindquist E."/>
            <person name="Hellsten U."/>
            <person name="Deshpande S."/>
            <person name="Wang X."/>
            <person name="Wu X."/>
            <person name="Mitros T."/>
            <person name="Triplett J."/>
            <person name="Yang X."/>
            <person name="Ye C.Y."/>
            <person name="Mauro-Herrera M."/>
            <person name="Wang L."/>
            <person name="Li P."/>
            <person name="Sharma M."/>
            <person name="Sharma R."/>
            <person name="Ronald P.C."/>
            <person name="Panaud O."/>
            <person name="Kellogg E.A."/>
            <person name="Brutnell T.P."/>
            <person name="Doust A.N."/>
            <person name="Tuskan G.A."/>
            <person name="Rokhsar D."/>
            <person name="Devos K.M."/>
        </authorList>
    </citation>
    <scope>NUCLEOTIDE SEQUENCE [LARGE SCALE GENOMIC DNA]</scope>
    <source>
        <strain evidence="2">cv. Yugu1</strain>
    </source>
</reference>
<keyword evidence="2" id="KW-1185">Reference proteome</keyword>
<dbReference type="EMBL" id="AGNK02002219">
    <property type="status" value="NOT_ANNOTATED_CDS"/>
    <property type="molecule type" value="Genomic_DNA"/>
</dbReference>
<evidence type="ECO:0000313" key="1">
    <source>
        <dbReference type="EnsemblPlants" id="KQL09488"/>
    </source>
</evidence>
<accession>K3Y0L7</accession>
<name>K3Y0L7_SETIT</name>
<dbReference type="InParanoid" id="K3Y0L7"/>
<dbReference type="HOGENOM" id="CLU_2727018_0_0_1"/>
<organism evidence="1 2">
    <name type="scientific">Setaria italica</name>
    <name type="common">Foxtail millet</name>
    <name type="synonym">Panicum italicum</name>
    <dbReference type="NCBI Taxonomy" id="4555"/>
    <lineage>
        <taxon>Eukaryota</taxon>
        <taxon>Viridiplantae</taxon>
        <taxon>Streptophyta</taxon>
        <taxon>Embryophyta</taxon>
        <taxon>Tracheophyta</taxon>
        <taxon>Spermatophyta</taxon>
        <taxon>Magnoliopsida</taxon>
        <taxon>Liliopsida</taxon>
        <taxon>Poales</taxon>
        <taxon>Poaceae</taxon>
        <taxon>PACMAD clade</taxon>
        <taxon>Panicoideae</taxon>
        <taxon>Panicodae</taxon>
        <taxon>Paniceae</taxon>
        <taxon>Cenchrinae</taxon>
        <taxon>Setaria</taxon>
    </lineage>
</organism>
<protein>
    <submittedName>
        <fullName evidence="1">Uncharacterized protein</fullName>
    </submittedName>
</protein>
<dbReference type="AlphaFoldDB" id="K3Y0L7"/>
<reference evidence="1" key="2">
    <citation type="submission" date="2018-08" db="UniProtKB">
        <authorList>
            <consortium name="EnsemblPlants"/>
        </authorList>
    </citation>
    <scope>IDENTIFICATION</scope>
    <source>
        <strain evidence="1">Yugu1</strain>
    </source>
</reference>
<evidence type="ECO:0000313" key="2">
    <source>
        <dbReference type="Proteomes" id="UP000004995"/>
    </source>
</evidence>
<dbReference type="Gramene" id="KQL09488">
    <property type="protein sequence ID" value="KQL09488"/>
    <property type="gene ID" value="SETIT_007728mg"/>
</dbReference>
<dbReference type="EnsemblPlants" id="KQL09488">
    <property type="protein sequence ID" value="KQL09488"/>
    <property type="gene ID" value="SETIT_007728mg"/>
</dbReference>